<dbReference type="InterPro" id="IPR046342">
    <property type="entry name" value="CBS_dom_sf"/>
</dbReference>
<keyword evidence="1 2" id="KW-0129">CBS domain</keyword>
<accession>A0A328Q9F3</accession>
<dbReference type="RefSeq" id="WP_011405995.1">
    <property type="nucleotide sequence ID" value="NZ_CATZNA010000004.1"/>
</dbReference>
<comment type="caution">
    <text evidence="4">The sequence shown here is derived from an EMBL/GenBank/DDBJ whole genome shotgun (WGS) entry which is preliminary data.</text>
</comment>
<dbReference type="InterPro" id="IPR000644">
    <property type="entry name" value="CBS_dom"/>
</dbReference>
<dbReference type="InterPro" id="IPR016436">
    <property type="entry name" value="UCP005063_CBS"/>
</dbReference>
<dbReference type="PROSITE" id="PS51371">
    <property type="entry name" value="CBS"/>
    <property type="match status" value="2"/>
</dbReference>
<dbReference type="SUPFAM" id="SSF46785">
    <property type="entry name" value="Winged helix' DNA-binding domain"/>
    <property type="match status" value="1"/>
</dbReference>
<evidence type="ECO:0000256" key="1">
    <source>
        <dbReference type="ARBA" id="ARBA00023122"/>
    </source>
</evidence>
<gene>
    <name evidence="4" type="ORF">CA615_01995</name>
</gene>
<dbReference type="EMBL" id="NGJK01000021">
    <property type="protein sequence ID" value="RAP03479.1"/>
    <property type="molecule type" value="Genomic_DNA"/>
</dbReference>
<dbReference type="GeneID" id="3855759"/>
<proteinExistence type="predicted"/>
<dbReference type="SUPFAM" id="SSF54631">
    <property type="entry name" value="CBS-domain pair"/>
    <property type="match status" value="1"/>
</dbReference>
<name>A0A328Q9F3_9EURY</name>
<dbReference type="PIRSF" id="PIRSF005063">
    <property type="entry name" value="UCP005063_CBS_MJ1232"/>
    <property type="match status" value="1"/>
</dbReference>
<evidence type="ECO:0000313" key="5">
    <source>
        <dbReference type="Proteomes" id="UP000248557"/>
    </source>
</evidence>
<dbReference type="PANTHER" id="PTHR43080">
    <property type="entry name" value="CBS DOMAIN-CONTAINING PROTEIN CBSX3, MITOCHONDRIAL"/>
    <property type="match status" value="1"/>
</dbReference>
<dbReference type="Pfam" id="PF00571">
    <property type="entry name" value="CBS"/>
    <property type="match status" value="2"/>
</dbReference>
<dbReference type="Pfam" id="PF03444">
    <property type="entry name" value="WHD_HrcA"/>
    <property type="match status" value="1"/>
</dbReference>
<dbReference type="Gene3D" id="3.10.580.10">
    <property type="entry name" value="CBS-domain"/>
    <property type="match status" value="1"/>
</dbReference>
<evidence type="ECO:0000259" key="3">
    <source>
        <dbReference type="PROSITE" id="PS51371"/>
    </source>
</evidence>
<dbReference type="GO" id="GO:0003677">
    <property type="term" value="F:DNA binding"/>
    <property type="evidence" value="ECO:0007669"/>
    <property type="project" value="InterPro"/>
</dbReference>
<dbReference type="GO" id="GO:0006355">
    <property type="term" value="P:regulation of DNA-templated transcription"/>
    <property type="evidence" value="ECO:0007669"/>
    <property type="project" value="InterPro"/>
</dbReference>
<dbReference type="SMART" id="SM00116">
    <property type="entry name" value="CBS"/>
    <property type="match status" value="2"/>
</dbReference>
<evidence type="ECO:0000256" key="2">
    <source>
        <dbReference type="PROSITE-ProRule" id="PRU00703"/>
    </source>
</evidence>
<sequence>MLTAVQREILQSLINLYRKSKCTSVKCESIADLMGRNSGTIRNQMQSLRSLGLVQGVPGPRGGYKPTLEAYHTLNIENDPCEIHVPIYVNGAIVSDISVNKIEFTSILRPGDCEATISVLGDIKQLDLDDTIKIGPTPVNNLTVDGTIIGRDDVDNVLLIKTKNIISIPNVKLRDIATQQIKSITPQMQLTDICKILSENNQIGAPIVDDDNNILGVIRYSDIIDAVAANKMDSTAEEFMRESVVTARDNISLSNGMTLLLQNDVTALILLDKNNEIYGIVSFNDMLKRLLDSSN</sequence>
<dbReference type="Proteomes" id="UP000248557">
    <property type="component" value="Unassembled WGS sequence"/>
</dbReference>
<dbReference type="AlphaFoldDB" id="A0A328Q9F3"/>
<dbReference type="InterPro" id="IPR005104">
    <property type="entry name" value="WHTH_HrcA_DNA-bd"/>
</dbReference>
<feature type="domain" description="CBS" evidence="3">
    <location>
        <begin position="240"/>
        <end position="295"/>
    </location>
</feature>
<dbReference type="Gene3D" id="1.10.10.10">
    <property type="entry name" value="Winged helix-like DNA-binding domain superfamily/Winged helix DNA-binding domain"/>
    <property type="match status" value="1"/>
</dbReference>
<dbReference type="PANTHER" id="PTHR43080:SF2">
    <property type="entry name" value="CBS DOMAIN-CONTAINING PROTEIN"/>
    <property type="match status" value="1"/>
</dbReference>
<dbReference type="InterPro" id="IPR036388">
    <property type="entry name" value="WH-like_DNA-bd_sf"/>
</dbReference>
<dbReference type="InterPro" id="IPR036390">
    <property type="entry name" value="WH_DNA-bd_sf"/>
</dbReference>
<protein>
    <recommendedName>
        <fullName evidence="3">CBS domain-containing protein</fullName>
    </recommendedName>
</protein>
<evidence type="ECO:0000313" key="4">
    <source>
        <dbReference type="EMBL" id="RAP03479.1"/>
    </source>
</evidence>
<dbReference type="InterPro" id="IPR051257">
    <property type="entry name" value="Diverse_CBS-Domain"/>
</dbReference>
<organism evidence="4 5">
    <name type="scientific">Methanosphaera stadtmanae</name>
    <dbReference type="NCBI Taxonomy" id="2317"/>
    <lineage>
        <taxon>Archaea</taxon>
        <taxon>Methanobacteriati</taxon>
        <taxon>Methanobacteriota</taxon>
        <taxon>Methanomada group</taxon>
        <taxon>Methanobacteria</taxon>
        <taxon>Methanobacteriales</taxon>
        <taxon>Methanobacteriaceae</taxon>
        <taxon>Methanosphaera</taxon>
    </lineage>
</organism>
<reference evidence="4 5" key="1">
    <citation type="submission" date="2017-05" db="EMBL/GenBank/DDBJ databases">
        <title>Host range expansion of the Methanosphaera genus to humans and monogastric animals involves recent and extensive reduction in genome content.</title>
        <authorList>
            <person name="Hoedt E.C."/>
            <person name="Volmer J.G."/>
            <person name="Parks D.H."/>
            <person name="Rosewarne C.P."/>
            <person name="Denman S.E."/>
            <person name="Mcsweeney C.S."/>
            <person name="O Cuiv P."/>
            <person name="Hugenholtz P."/>
            <person name="Tyson G.W."/>
            <person name="Morrison M."/>
        </authorList>
    </citation>
    <scope>NUCLEOTIDE SEQUENCE [LARGE SCALE GENOMIC DNA]</scope>
    <source>
        <strain evidence="4 5">PA5</strain>
    </source>
</reference>
<dbReference type="OMA" id="HEGYVRN"/>
<feature type="domain" description="CBS" evidence="3">
    <location>
        <begin position="177"/>
        <end position="234"/>
    </location>
</feature>